<dbReference type="SMART" id="SM00100">
    <property type="entry name" value="cNMP"/>
    <property type="match status" value="1"/>
</dbReference>
<dbReference type="PROSITE" id="PS50042">
    <property type="entry name" value="CNMP_BINDING_3"/>
    <property type="match status" value="1"/>
</dbReference>
<dbReference type="Pfam" id="PF00027">
    <property type="entry name" value="cNMP_binding"/>
    <property type="match status" value="1"/>
</dbReference>
<proteinExistence type="predicted"/>
<dbReference type="SUPFAM" id="SSF51206">
    <property type="entry name" value="cAMP-binding domain-like"/>
    <property type="match status" value="1"/>
</dbReference>
<accession>A0A2S8SPP4</accession>
<protein>
    <submittedName>
        <fullName evidence="2">Cyclic nucleotide-binding domain-containing protein</fullName>
    </submittedName>
</protein>
<evidence type="ECO:0000313" key="3">
    <source>
        <dbReference type="Proteomes" id="UP000237684"/>
    </source>
</evidence>
<reference evidence="2 3" key="1">
    <citation type="journal article" date="2018" name="Syst. Appl. Microbiol.">
        <title>Abditibacterium utsteinense sp. nov., the first cultivated member of candidate phylum FBP, isolated from ice-free Antarctic soil samples.</title>
        <authorList>
            <person name="Tahon G."/>
            <person name="Tytgat B."/>
            <person name="Lebbe L."/>
            <person name="Carlier A."/>
            <person name="Willems A."/>
        </authorList>
    </citation>
    <scope>NUCLEOTIDE SEQUENCE [LARGE SCALE GENOMIC DNA]</scope>
    <source>
        <strain evidence="2 3">LMG 29911</strain>
    </source>
</reference>
<organism evidence="2 3">
    <name type="scientific">Abditibacterium utsteinense</name>
    <dbReference type="NCBI Taxonomy" id="1960156"/>
    <lineage>
        <taxon>Bacteria</taxon>
        <taxon>Pseudomonadati</taxon>
        <taxon>Abditibacteriota</taxon>
        <taxon>Abditibacteriia</taxon>
        <taxon>Abditibacteriales</taxon>
        <taxon>Abditibacteriaceae</taxon>
        <taxon>Abditibacterium</taxon>
    </lineage>
</organism>
<evidence type="ECO:0000259" key="1">
    <source>
        <dbReference type="PROSITE" id="PS50042"/>
    </source>
</evidence>
<dbReference type="PROSITE" id="PS00889">
    <property type="entry name" value="CNMP_BINDING_2"/>
    <property type="match status" value="1"/>
</dbReference>
<dbReference type="CDD" id="cd00038">
    <property type="entry name" value="CAP_ED"/>
    <property type="match status" value="1"/>
</dbReference>
<dbReference type="InterPro" id="IPR000595">
    <property type="entry name" value="cNMP-bd_dom"/>
</dbReference>
<dbReference type="PANTHER" id="PTHR23011">
    <property type="entry name" value="CYCLIC NUCLEOTIDE-BINDING DOMAIN CONTAINING PROTEIN"/>
    <property type="match status" value="1"/>
</dbReference>
<dbReference type="RefSeq" id="WP_106381073.1">
    <property type="nucleotide sequence ID" value="NZ_NIGF01000022.1"/>
</dbReference>
<dbReference type="Gene3D" id="2.60.120.10">
    <property type="entry name" value="Jelly Rolls"/>
    <property type="match status" value="1"/>
</dbReference>
<gene>
    <name evidence="2" type="ORF">B1R32_1228</name>
</gene>
<dbReference type="InterPro" id="IPR018488">
    <property type="entry name" value="cNMP-bd_CS"/>
</dbReference>
<keyword evidence="3" id="KW-1185">Reference proteome</keyword>
<comment type="caution">
    <text evidence="2">The sequence shown here is derived from an EMBL/GenBank/DDBJ whole genome shotgun (WGS) entry which is preliminary data.</text>
</comment>
<dbReference type="InterPro" id="IPR014710">
    <property type="entry name" value="RmlC-like_jellyroll"/>
</dbReference>
<evidence type="ECO:0000313" key="2">
    <source>
        <dbReference type="EMBL" id="PQV62761.1"/>
    </source>
</evidence>
<dbReference type="Proteomes" id="UP000237684">
    <property type="component" value="Unassembled WGS sequence"/>
</dbReference>
<dbReference type="InParanoid" id="A0A2S8SPP4"/>
<dbReference type="OrthoDB" id="5505487at2"/>
<dbReference type="EMBL" id="NIGF01000022">
    <property type="protein sequence ID" value="PQV62761.1"/>
    <property type="molecule type" value="Genomic_DNA"/>
</dbReference>
<name>A0A2S8SPP4_9BACT</name>
<sequence>MTASSGSPVTPALCRRVFGAVPHFSILSEPDCSALAPMLVLRQFAAGSTLFYEDDESDAAYFLLSGSVEIFKSSADSKKLPLLVLREGGLFGEMGLLLDEPRTATARSLDTVQVLSLGRAAFEGSVERGDQATLRLALAFSRLLAQRLSATDAKLFDLFQHDIGDALHEQMQLQTRLLVDWTV</sequence>
<dbReference type="InterPro" id="IPR018490">
    <property type="entry name" value="cNMP-bd_dom_sf"/>
</dbReference>
<feature type="domain" description="Cyclic nucleotide-binding" evidence="1">
    <location>
        <begin position="23"/>
        <end position="123"/>
    </location>
</feature>
<dbReference type="AlphaFoldDB" id="A0A2S8SPP4"/>
<dbReference type="PANTHER" id="PTHR23011:SF28">
    <property type="entry name" value="CYCLIC NUCLEOTIDE-BINDING DOMAIN CONTAINING PROTEIN"/>
    <property type="match status" value="1"/>
</dbReference>